<dbReference type="InterPro" id="IPR000515">
    <property type="entry name" value="MetI-like"/>
</dbReference>
<dbReference type="Proteomes" id="UP000016412">
    <property type="component" value="Unassembled WGS sequence"/>
</dbReference>
<dbReference type="GO" id="GO:0055085">
    <property type="term" value="P:transmembrane transport"/>
    <property type="evidence" value="ECO:0007669"/>
    <property type="project" value="InterPro"/>
</dbReference>
<dbReference type="EMBL" id="AUZJ01000013">
    <property type="protein sequence ID" value="ERF61369.1"/>
    <property type="molecule type" value="Genomic_DNA"/>
</dbReference>
<evidence type="ECO:0000256" key="5">
    <source>
        <dbReference type="ARBA" id="ARBA00022692"/>
    </source>
</evidence>
<dbReference type="PANTHER" id="PTHR43744:SF8">
    <property type="entry name" value="SN-GLYCEROL-3-PHOSPHATE TRANSPORT SYSTEM PERMEASE PROTEIN UGPE"/>
    <property type="match status" value="1"/>
</dbReference>
<keyword evidence="3 8" id="KW-0813">Transport</keyword>
<organism evidence="10 12">
    <name type="scientific">Treponema socranskii subsp. socranskii VPI DR56BR1116 = ATCC 35536</name>
    <dbReference type="NCBI Taxonomy" id="1125725"/>
    <lineage>
        <taxon>Bacteria</taxon>
        <taxon>Pseudomonadati</taxon>
        <taxon>Spirochaetota</taxon>
        <taxon>Spirochaetia</taxon>
        <taxon>Spirochaetales</taxon>
        <taxon>Treponemataceae</taxon>
        <taxon>Treponema</taxon>
    </lineage>
</organism>
<feature type="transmembrane region" description="Helical" evidence="8">
    <location>
        <begin position="12"/>
        <end position="33"/>
    </location>
</feature>
<evidence type="ECO:0000256" key="4">
    <source>
        <dbReference type="ARBA" id="ARBA00022475"/>
    </source>
</evidence>
<evidence type="ECO:0000256" key="6">
    <source>
        <dbReference type="ARBA" id="ARBA00022989"/>
    </source>
</evidence>
<dbReference type="eggNOG" id="COG0395">
    <property type="taxonomic scope" value="Bacteria"/>
</dbReference>
<dbReference type="PROSITE" id="PS50928">
    <property type="entry name" value="ABC_TM1"/>
    <property type="match status" value="1"/>
</dbReference>
<evidence type="ECO:0000313" key="13">
    <source>
        <dbReference type="Proteomes" id="UP000016646"/>
    </source>
</evidence>
<keyword evidence="7 8" id="KW-0472">Membrane</keyword>
<dbReference type="OrthoDB" id="9773467at2"/>
<accession>U2MS52</accession>
<sequence>MVHKQIVAAKIVKYTALIFFSIVFLLPIYWVVISAFKTDKSIFAALMPFSTKALWFDTKLYFGAFQDILVKRNFGRAIFNSFFVTFSTVILGVLVTSLCAFSFSVFDFKGKNILFVIVLITFMIPFSSIALPLYQIVSGLRMIDTYWALILPAVANGLSIFLFRQFFMDIPKSYLEAGRLDGASWLTIYGKIYMSMSLPIIVSAGIIIFMDQWEAFLWPLLSGRSPAMKVMQVAIADLSQDNEVYWNQIFAACAISIVVPILIVLPLQRYYILGIASSGIKE</sequence>
<dbReference type="AlphaFoldDB" id="U2MS52"/>
<feature type="transmembrane region" description="Helical" evidence="8">
    <location>
        <begin position="113"/>
        <end position="134"/>
    </location>
</feature>
<dbReference type="SUPFAM" id="SSF161098">
    <property type="entry name" value="MetI-like"/>
    <property type="match status" value="1"/>
</dbReference>
<name>U2MS52_TRESO</name>
<evidence type="ECO:0000313" key="12">
    <source>
        <dbReference type="Proteomes" id="UP000016412"/>
    </source>
</evidence>
<dbReference type="STRING" id="1125725.HMPREF1325_2239"/>
<evidence type="ECO:0000256" key="7">
    <source>
        <dbReference type="ARBA" id="ARBA00023136"/>
    </source>
</evidence>
<dbReference type="GO" id="GO:0005886">
    <property type="term" value="C:plasma membrane"/>
    <property type="evidence" value="ECO:0007669"/>
    <property type="project" value="UniProtKB-SubCell"/>
</dbReference>
<comment type="caution">
    <text evidence="10">The sequence shown here is derived from an EMBL/GenBank/DDBJ whole genome shotgun (WGS) entry which is preliminary data.</text>
</comment>
<feature type="domain" description="ABC transmembrane type-1" evidence="9">
    <location>
        <begin position="78"/>
        <end position="268"/>
    </location>
</feature>
<dbReference type="Pfam" id="PF00528">
    <property type="entry name" value="BPD_transp_1"/>
    <property type="match status" value="1"/>
</dbReference>
<evidence type="ECO:0000313" key="10">
    <source>
        <dbReference type="EMBL" id="ERF61369.1"/>
    </source>
</evidence>
<protein>
    <recommendedName>
        <fullName evidence="2">sn-glycerol-3-phosphate transport system permease protein UgpE</fullName>
    </recommendedName>
</protein>
<evidence type="ECO:0000256" key="1">
    <source>
        <dbReference type="ARBA" id="ARBA00004651"/>
    </source>
</evidence>
<gene>
    <name evidence="11" type="ORF">HMPREF0860_0716</name>
    <name evidence="10" type="ORF">HMPREF1325_2239</name>
</gene>
<evidence type="ECO:0000259" key="9">
    <source>
        <dbReference type="PROSITE" id="PS50928"/>
    </source>
</evidence>
<feature type="transmembrane region" description="Helical" evidence="8">
    <location>
        <begin position="146"/>
        <end position="167"/>
    </location>
</feature>
<dbReference type="Gene3D" id="1.10.3720.10">
    <property type="entry name" value="MetI-like"/>
    <property type="match status" value="1"/>
</dbReference>
<dbReference type="PATRIC" id="fig|1125725.3.peg.691"/>
<comment type="subcellular location">
    <subcellularLocation>
        <location evidence="1 8">Cell membrane</location>
        <topology evidence="1 8">Multi-pass membrane protein</topology>
    </subcellularLocation>
</comment>
<evidence type="ECO:0000256" key="8">
    <source>
        <dbReference type="RuleBase" id="RU363032"/>
    </source>
</evidence>
<evidence type="ECO:0000313" key="11">
    <source>
        <dbReference type="EMBL" id="ERK04495.1"/>
    </source>
</evidence>
<dbReference type="EMBL" id="AVQI01000020">
    <property type="protein sequence ID" value="ERK04495.1"/>
    <property type="molecule type" value="Genomic_DNA"/>
</dbReference>
<reference evidence="12 13" key="1">
    <citation type="submission" date="2013-08" db="EMBL/GenBank/DDBJ databases">
        <authorList>
            <person name="Durkin A.S."/>
            <person name="Haft D.R."/>
            <person name="McCorrison J."/>
            <person name="Torralba M."/>
            <person name="Gillis M."/>
            <person name="Haft D.H."/>
            <person name="Methe B."/>
            <person name="Sutton G."/>
            <person name="Nelson K.E."/>
        </authorList>
    </citation>
    <scope>NUCLEOTIDE SEQUENCE [LARGE SCALE GENOMIC DNA]</scope>
    <source>
        <strain evidence="11 13">ATCC 35536</strain>
        <strain evidence="10 12">VPI DR56BR1116</strain>
    </source>
</reference>
<dbReference type="Proteomes" id="UP000016646">
    <property type="component" value="Unassembled WGS sequence"/>
</dbReference>
<keyword evidence="4" id="KW-1003">Cell membrane</keyword>
<keyword evidence="5 8" id="KW-0812">Transmembrane</keyword>
<dbReference type="CDD" id="cd06261">
    <property type="entry name" value="TM_PBP2"/>
    <property type="match status" value="1"/>
</dbReference>
<feature type="transmembrane region" description="Helical" evidence="8">
    <location>
        <begin position="245"/>
        <end position="265"/>
    </location>
</feature>
<proteinExistence type="inferred from homology"/>
<comment type="similarity">
    <text evidence="8">Belongs to the binding-protein-dependent transport system permease family.</text>
</comment>
<keyword evidence="13" id="KW-1185">Reference proteome</keyword>
<evidence type="ECO:0000256" key="3">
    <source>
        <dbReference type="ARBA" id="ARBA00022448"/>
    </source>
</evidence>
<feature type="transmembrane region" description="Helical" evidence="8">
    <location>
        <begin position="188"/>
        <end position="210"/>
    </location>
</feature>
<dbReference type="PANTHER" id="PTHR43744">
    <property type="entry name" value="ABC TRANSPORTER PERMEASE PROTEIN MG189-RELATED-RELATED"/>
    <property type="match status" value="1"/>
</dbReference>
<keyword evidence="6 8" id="KW-1133">Transmembrane helix</keyword>
<dbReference type="InterPro" id="IPR035906">
    <property type="entry name" value="MetI-like_sf"/>
</dbReference>
<dbReference type="RefSeq" id="WP_021329671.1">
    <property type="nucleotide sequence ID" value="NZ_AUZJ01000013.1"/>
</dbReference>
<feature type="transmembrane region" description="Helical" evidence="8">
    <location>
        <begin position="82"/>
        <end position="106"/>
    </location>
</feature>
<evidence type="ECO:0000256" key="2">
    <source>
        <dbReference type="ARBA" id="ARBA00020515"/>
    </source>
</evidence>